<organism evidence="3 4">
    <name type="scientific">Candidatus Kuenenbacteria bacterium CG_4_10_14_3_um_filter_39_14</name>
    <dbReference type="NCBI Taxonomy" id="1974614"/>
    <lineage>
        <taxon>Bacteria</taxon>
        <taxon>Candidatus Kueneniibacteriota</taxon>
    </lineage>
</organism>
<evidence type="ECO:0000313" key="3">
    <source>
        <dbReference type="EMBL" id="PIX92348.1"/>
    </source>
</evidence>
<dbReference type="Proteomes" id="UP000230658">
    <property type="component" value="Unassembled WGS sequence"/>
</dbReference>
<evidence type="ECO:0000313" key="4">
    <source>
        <dbReference type="Proteomes" id="UP000230658"/>
    </source>
</evidence>
<dbReference type="InterPro" id="IPR043993">
    <property type="entry name" value="T4SS_pilin"/>
</dbReference>
<dbReference type="EMBL" id="PFJV01000053">
    <property type="protein sequence ID" value="PIX92348.1"/>
    <property type="molecule type" value="Genomic_DNA"/>
</dbReference>
<keyword evidence="1" id="KW-1133">Transmembrane helix</keyword>
<evidence type="ECO:0008006" key="5">
    <source>
        <dbReference type="Google" id="ProtNLM"/>
    </source>
</evidence>
<protein>
    <recommendedName>
        <fullName evidence="5">Transmembrane protein</fullName>
    </recommendedName>
</protein>
<feature type="transmembrane region" description="Helical" evidence="1">
    <location>
        <begin position="104"/>
        <end position="128"/>
    </location>
</feature>
<comment type="caution">
    <text evidence="3">The sequence shown here is derived from an EMBL/GenBank/DDBJ whole genome shotgun (WGS) entry which is preliminary data.</text>
</comment>
<evidence type="ECO:0000256" key="2">
    <source>
        <dbReference type="SAM" id="SignalP"/>
    </source>
</evidence>
<name>A0A2M7MGX4_9BACT</name>
<feature type="signal peptide" evidence="2">
    <location>
        <begin position="1"/>
        <end position="25"/>
    </location>
</feature>
<keyword evidence="1" id="KW-0472">Membrane</keyword>
<feature type="transmembrane region" description="Helical" evidence="1">
    <location>
        <begin position="140"/>
        <end position="162"/>
    </location>
</feature>
<proteinExistence type="predicted"/>
<evidence type="ECO:0000256" key="1">
    <source>
        <dbReference type="SAM" id="Phobius"/>
    </source>
</evidence>
<gene>
    <name evidence="3" type="ORF">COZ26_02250</name>
</gene>
<dbReference type="Pfam" id="PF18895">
    <property type="entry name" value="T4SS_pilin"/>
    <property type="match status" value="1"/>
</dbReference>
<accession>A0A2M7MGX4</accession>
<keyword evidence="2" id="KW-0732">Signal</keyword>
<reference evidence="4" key="1">
    <citation type="submission" date="2017-09" db="EMBL/GenBank/DDBJ databases">
        <title>Depth-based differentiation of microbial function through sediment-hosted aquifers and enrichment of novel symbionts in the deep terrestrial subsurface.</title>
        <authorList>
            <person name="Probst A.J."/>
            <person name="Ladd B."/>
            <person name="Jarett J.K."/>
            <person name="Geller-Mcgrath D.E."/>
            <person name="Sieber C.M.K."/>
            <person name="Emerson J.B."/>
            <person name="Anantharaman K."/>
            <person name="Thomas B.C."/>
            <person name="Malmstrom R."/>
            <person name="Stieglmeier M."/>
            <person name="Klingl A."/>
            <person name="Woyke T."/>
            <person name="Ryan C.M."/>
            <person name="Banfield J.F."/>
        </authorList>
    </citation>
    <scope>NUCLEOTIDE SEQUENCE [LARGE SCALE GENOMIC DNA]</scope>
</reference>
<keyword evidence="1" id="KW-0812">Transmembrane</keyword>
<feature type="chain" id="PRO_5014934982" description="Transmembrane protein" evidence="2">
    <location>
        <begin position="26"/>
        <end position="170"/>
    </location>
</feature>
<dbReference type="AlphaFoldDB" id="A0A2M7MGX4"/>
<sequence>MKKILLLIPLIIILFSLTIAPMALAADCNCICKDIGEPKKVINMSACEGRCTHFFVAEHLVESCETIGTTDNNNNNNCEGTVCITDPLHINGDPQELYVRIVNALLGFVGVASLITFVYAGFLFLVSSGNPERVKKAKDAMLYAVIGIVVSIASYAILSFIFKTLEGATG</sequence>